<proteinExistence type="predicted"/>
<protein>
    <submittedName>
        <fullName evidence="2">Uncharacterized protein</fullName>
    </submittedName>
</protein>
<comment type="caution">
    <text evidence="2">The sequence shown here is derived from an EMBL/GenBank/DDBJ whole genome shotgun (WGS) entry which is preliminary data.</text>
</comment>
<feature type="region of interest" description="Disordered" evidence="1">
    <location>
        <begin position="36"/>
        <end position="112"/>
    </location>
</feature>
<evidence type="ECO:0000313" key="4">
    <source>
        <dbReference type="Proteomes" id="UP000434957"/>
    </source>
</evidence>
<name>A0A6A3MNH0_9STRA</name>
<dbReference type="OrthoDB" id="127445at2759"/>
<evidence type="ECO:0000313" key="3">
    <source>
        <dbReference type="EMBL" id="KAE9335532.1"/>
    </source>
</evidence>
<dbReference type="AlphaFoldDB" id="A0A6A3MNH0"/>
<reference evidence="2 5" key="1">
    <citation type="submission" date="2018-09" db="EMBL/GenBank/DDBJ databases">
        <title>Genomic investigation of the strawberry pathogen Phytophthora fragariae indicates pathogenicity is determined by transcriptional variation in three key races.</title>
        <authorList>
            <person name="Adams T.M."/>
            <person name="Armitage A.D."/>
            <person name="Sobczyk M.K."/>
            <person name="Bates H.J."/>
            <person name="Dunwell J.M."/>
            <person name="Nellist C.F."/>
            <person name="Harrison R.J."/>
        </authorList>
    </citation>
    <scope>NUCLEOTIDE SEQUENCE [LARGE SCALE GENOMIC DNA]</scope>
    <source>
        <strain evidence="2 5">SCRP324</strain>
        <strain evidence="3 4">SCRP333</strain>
    </source>
</reference>
<dbReference type="Proteomes" id="UP000434957">
    <property type="component" value="Unassembled WGS sequence"/>
</dbReference>
<gene>
    <name evidence="2" type="ORF">PR002_g9911</name>
    <name evidence="3" type="ORF">PR003_g12965</name>
</gene>
<dbReference type="Proteomes" id="UP000435112">
    <property type="component" value="Unassembled WGS sequence"/>
</dbReference>
<sequence length="112" mass="11320">MRSILAVNSLSSGLDIQDDVAKALIDDTGQAAQALSGPVTILPHPSLQSASTSATPHPSSTSPAKKRPVPAKPTNDSASKKQKASASPNSNPVALGTPLITFPLATGLPKES</sequence>
<evidence type="ECO:0000313" key="5">
    <source>
        <dbReference type="Proteomes" id="UP000435112"/>
    </source>
</evidence>
<keyword evidence="4" id="KW-1185">Reference proteome</keyword>
<feature type="compositionally biased region" description="Low complexity" evidence="1">
    <location>
        <begin position="49"/>
        <end position="63"/>
    </location>
</feature>
<evidence type="ECO:0000256" key="1">
    <source>
        <dbReference type="SAM" id="MobiDB-lite"/>
    </source>
</evidence>
<accession>A0A6A3MNH0</accession>
<organism evidence="2 5">
    <name type="scientific">Phytophthora rubi</name>
    <dbReference type="NCBI Taxonomy" id="129364"/>
    <lineage>
        <taxon>Eukaryota</taxon>
        <taxon>Sar</taxon>
        <taxon>Stramenopiles</taxon>
        <taxon>Oomycota</taxon>
        <taxon>Peronosporomycetes</taxon>
        <taxon>Peronosporales</taxon>
        <taxon>Peronosporaceae</taxon>
        <taxon>Phytophthora</taxon>
    </lineage>
</organism>
<dbReference type="EMBL" id="QXFT01000801">
    <property type="protein sequence ID" value="KAE9335532.1"/>
    <property type="molecule type" value="Genomic_DNA"/>
</dbReference>
<evidence type="ECO:0000313" key="2">
    <source>
        <dbReference type="EMBL" id="KAE9030344.1"/>
    </source>
</evidence>
<dbReference type="EMBL" id="QXFU01000544">
    <property type="protein sequence ID" value="KAE9030344.1"/>
    <property type="molecule type" value="Genomic_DNA"/>
</dbReference>